<protein>
    <submittedName>
        <fullName evidence="1">L-lysine 2-3-aminomutase</fullName>
    </submittedName>
</protein>
<organism evidence="1 2">
    <name type="scientific">Penicillium canescens</name>
    <dbReference type="NCBI Taxonomy" id="5083"/>
    <lineage>
        <taxon>Eukaryota</taxon>
        <taxon>Fungi</taxon>
        <taxon>Dikarya</taxon>
        <taxon>Ascomycota</taxon>
        <taxon>Pezizomycotina</taxon>
        <taxon>Eurotiomycetes</taxon>
        <taxon>Eurotiomycetidae</taxon>
        <taxon>Eurotiales</taxon>
        <taxon>Aspergillaceae</taxon>
        <taxon>Penicillium</taxon>
    </lineage>
</organism>
<accession>A0AAD6NC05</accession>
<reference evidence="1" key="1">
    <citation type="journal article" date="2023" name="IMA Fungus">
        <title>Comparative genomic study of the Penicillium genus elucidates a diverse pangenome and 15 lateral gene transfer events.</title>
        <authorList>
            <person name="Petersen C."/>
            <person name="Sorensen T."/>
            <person name="Nielsen M.R."/>
            <person name="Sondergaard T.E."/>
            <person name="Sorensen J.L."/>
            <person name="Fitzpatrick D.A."/>
            <person name="Frisvad J.C."/>
            <person name="Nielsen K.L."/>
        </authorList>
    </citation>
    <scope>NUCLEOTIDE SEQUENCE</scope>
    <source>
        <strain evidence="1">IBT 15450</strain>
    </source>
</reference>
<dbReference type="Proteomes" id="UP001219568">
    <property type="component" value="Unassembled WGS sequence"/>
</dbReference>
<name>A0AAD6NC05_PENCN</name>
<evidence type="ECO:0000313" key="1">
    <source>
        <dbReference type="EMBL" id="KAJ6047658.1"/>
    </source>
</evidence>
<sequence length="82" mass="9055">MAMSNSVQSEPALCEFLLSVLPAAIPPQNDMAPHLRTTDIHAPVQLIQRGQERIKKAPVAVSLSPHLLRVINWQDPLNDPVQ</sequence>
<dbReference type="AlphaFoldDB" id="A0AAD6NC05"/>
<proteinExistence type="predicted"/>
<comment type="caution">
    <text evidence="1">The sequence shown here is derived from an EMBL/GenBank/DDBJ whole genome shotgun (WGS) entry which is preliminary data.</text>
</comment>
<evidence type="ECO:0000313" key="2">
    <source>
        <dbReference type="Proteomes" id="UP001219568"/>
    </source>
</evidence>
<dbReference type="EMBL" id="JAQJZL010000003">
    <property type="protein sequence ID" value="KAJ6047658.1"/>
    <property type="molecule type" value="Genomic_DNA"/>
</dbReference>
<keyword evidence="2" id="KW-1185">Reference proteome</keyword>
<gene>
    <name evidence="1" type="ORF">N7460_003805</name>
</gene>
<reference evidence="1" key="2">
    <citation type="submission" date="2023-01" db="EMBL/GenBank/DDBJ databases">
        <authorList>
            <person name="Petersen C."/>
        </authorList>
    </citation>
    <scope>NUCLEOTIDE SEQUENCE</scope>
    <source>
        <strain evidence="1">IBT 15450</strain>
    </source>
</reference>